<evidence type="ECO:0000313" key="4">
    <source>
        <dbReference type="Proteomes" id="UP000290191"/>
    </source>
</evidence>
<keyword evidence="2" id="KW-0503">Monooxygenase</keyword>
<dbReference type="InterPro" id="IPR006905">
    <property type="entry name" value="Flavin_halogenase"/>
</dbReference>
<sequence>MQNMKKIFVLGGGIAGVTTAMGLKKLGFDVTIFYKKRAFSAYEGFSQKTKEGLLLNACKNASNLLEKQSLRNANWGETQNKVNYEFVVSRVLLDEALILDAKEFKIKCIKASVVKNTKFLEKKAVILYKKDSITFEAEADFIVDARGRFTPFKDEYINGPKSFSLLQELEMPNAVQSKTSIDSVEDGWIWQAYIGEKKGYIQFTCDEEAANKISNFQQMLEYINKQSLNLWSLEGSKPVKKLVKRDSFCKIHKTIVSDKFLLVGDSASSIDPLSGNGAFQALSMASVAPYVINTILNFPQNSETAKSFYKKRVEFIFNKFSKVGKEFYNLESRYKTNFWQKRQTWPKDEKELKKVPRIEEEGILKDKFIYPNEVVITENNPMGVWLFNNIDVVDLSKYCLENNRDKALKYFEEFCIKNSLIDKNIKILKKWLFSQKLLQFEV</sequence>
<evidence type="ECO:0008006" key="5">
    <source>
        <dbReference type="Google" id="ProtNLM"/>
    </source>
</evidence>
<dbReference type="Pfam" id="PF04820">
    <property type="entry name" value="Trp_halogenase"/>
    <property type="match status" value="1"/>
</dbReference>
<dbReference type="OrthoDB" id="9786503at2"/>
<organism evidence="3 4">
    <name type="scientific">Halarcobacter anaerophilus</name>
    <dbReference type="NCBI Taxonomy" id="877500"/>
    <lineage>
        <taxon>Bacteria</taxon>
        <taxon>Pseudomonadati</taxon>
        <taxon>Campylobacterota</taxon>
        <taxon>Epsilonproteobacteria</taxon>
        <taxon>Campylobacterales</taxon>
        <taxon>Arcobacteraceae</taxon>
        <taxon>Halarcobacter</taxon>
    </lineage>
</organism>
<dbReference type="Proteomes" id="UP000290191">
    <property type="component" value="Unassembled WGS sequence"/>
</dbReference>
<evidence type="ECO:0000256" key="1">
    <source>
        <dbReference type="ARBA" id="ARBA00023002"/>
    </source>
</evidence>
<protein>
    <recommendedName>
        <fullName evidence="5">FAD-binding domain-containing protein</fullName>
    </recommendedName>
</protein>
<keyword evidence="1" id="KW-0560">Oxidoreductase</keyword>
<dbReference type="Gene3D" id="3.50.50.60">
    <property type="entry name" value="FAD/NAD(P)-binding domain"/>
    <property type="match status" value="1"/>
</dbReference>
<dbReference type="STRING" id="877500.GCA_000935065_02551"/>
<dbReference type="Gene3D" id="3.30.9.100">
    <property type="match status" value="1"/>
</dbReference>
<accession>A0A4Q0Y374</accession>
<dbReference type="InterPro" id="IPR050816">
    <property type="entry name" value="Flavin-dep_Halogenase_NPB"/>
</dbReference>
<dbReference type="PANTHER" id="PTHR43747">
    <property type="entry name" value="FAD-BINDING PROTEIN"/>
    <property type="match status" value="1"/>
</dbReference>
<dbReference type="EMBL" id="PDKO01000001">
    <property type="protein sequence ID" value="RXJ64542.1"/>
    <property type="molecule type" value="Genomic_DNA"/>
</dbReference>
<gene>
    <name evidence="3" type="ORF">CRV06_00875</name>
</gene>
<comment type="caution">
    <text evidence="3">The sequence shown here is derived from an EMBL/GenBank/DDBJ whole genome shotgun (WGS) entry which is preliminary data.</text>
</comment>
<evidence type="ECO:0000256" key="2">
    <source>
        <dbReference type="ARBA" id="ARBA00023033"/>
    </source>
</evidence>
<evidence type="ECO:0000313" key="3">
    <source>
        <dbReference type="EMBL" id="RXJ64542.1"/>
    </source>
</evidence>
<name>A0A4Q0Y374_9BACT</name>
<proteinExistence type="predicted"/>
<dbReference type="InterPro" id="IPR036188">
    <property type="entry name" value="FAD/NAD-bd_sf"/>
</dbReference>
<dbReference type="PANTHER" id="PTHR43747:SF5">
    <property type="entry name" value="FAD-BINDING DOMAIN-CONTAINING PROTEIN"/>
    <property type="match status" value="1"/>
</dbReference>
<dbReference type="SUPFAM" id="SSF51905">
    <property type="entry name" value="FAD/NAD(P)-binding domain"/>
    <property type="match status" value="1"/>
</dbReference>
<keyword evidence="4" id="KW-1185">Reference proteome</keyword>
<dbReference type="GO" id="GO:0004497">
    <property type="term" value="F:monooxygenase activity"/>
    <property type="evidence" value="ECO:0007669"/>
    <property type="project" value="UniProtKB-KW"/>
</dbReference>
<reference evidence="3 4" key="1">
    <citation type="submission" date="2017-10" db="EMBL/GenBank/DDBJ databases">
        <title>Genomics of the genus Arcobacter.</title>
        <authorList>
            <person name="Perez-Cataluna A."/>
            <person name="Figueras M.J."/>
        </authorList>
    </citation>
    <scope>NUCLEOTIDE SEQUENCE [LARGE SCALE GENOMIC DNA]</scope>
    <source>
        <strain evidence="3 4">DSM 24636</strain>
    </source>
</reference>
<dbReference type="AlphaFoldDB" id="A0A4Q0Y374"/>